<gene>
    <name evidence="2" type="ORF">SFRICE_002778</name>
</gene>
<dbReference type="AlphaFoldDB" id="A0A2H1WBC7"/>
<dbReference type="Gene3D" id="3.10.100.10">
    <property type="entry name" value="Mannose-Binding Protein A, subunit A"/>
    <property type="match status" value="1"/>
</dbReference>
<dbReference type="CDD" id="cd00037">
    <property type="entry name" value="CLECT"/>
    <property type="match status" value="1"/>
</dbReference>
<dbReference type="InterPro" id="IPR016187">
    <property type="entry name" value="CTDL_fold"/>
</dbReference>
<name>A0A2H1WBC7_SPOFR</name>
<evidence type="ECO:0000256" key="1">
    <source>
        <dbReference type="SAM" id="MobiDB-lite"/>
    </source>
</evidence>
<feature type="compositionally biased region" description="Polar residues" evidence="1">
    <location>
        <begin position="197"/>
        <end position="206"/>
    </location>
</feature>
<proteinExistence type="predicted"/>
<dbReference type="InterPro" id="IPR016186">
    <property type="entry name" value="C-type_lectin-like/link_sf"/>
</dbReference>
<feature type="compositionally biased region" description="Pro residues" evidence="1">
    <location>
        <begin position="182"/>
        <end position="192"/>
    </location>
</feature>
<organism evidence="2">
    <name type="scientific">Spodoptera frugiperda</name>
    <name type="common">Fall armyworm</name>
    <dbReference type="NCBI Taxonomy" id="7108"/>
    <lineage>
        <taxon>Eukaryota</taxon>
        <taxon>Metazoa</taxon>
        <taxon>Ecdysozoa</taxon>
        <taxon>Arthropoda</taxon>
        <taxon>Hexapoda</taxon>
        <taxon>Insecta</taxon>
        <taxon>Pterygota</taxon>
        <taxon>Neoptera</taxon>
        <taxon>Endopterygota</taxon>
        <taxon>Lepidoptera</taxon>
        <taxon>Glossata</taxon>
        <taxon>Ditrysia</taxon>
        <taxon>Noctuoidea</taxon>
        <taxon>Noctuidae</taxon>
        <taxon>Amphipyrinae</taxon>
        <taxon>Spodoptera</taxon>
    </lineage>
</organism>
<feature type="region of interest" description="Disordered" evidence="1">
    <location>
        <begin position="177"/>
        <end position="237"/>
    </location>
</feature>
<accession>A0A2H1WBC7</accession>
<protein>
    <submittedName>
        <fullName evidence="2">SFRICE_002778</fullName>
    </submittedName>
</protein>
<evidence type="ECO:0000313" key="2">
    <source>
        <dbReference type="EMBL" id="SOQ50368.1"/>
    </source>
</evidence>
<reference evidence="2" key="1">
    <citation type="submission" date="2016-07" db="EMBL/GenBank/DDBJ databases">
        <authorList>
            <person name="Bretaudeau A."/>
        </authorList>
    </citation>
    <scope>NUCLEOTIDE SEQUENCE</scope>
    <source>
        <strain evidence="2">Rice</strain>
        <tissue evidence="2">Whole body</tissue>
    </source>
</reference>
<dbReference type="EMBL" id="ODYU01007522">
    <property type="protein sequence ID" value="SOQ50368.1"/>
    <property type="molecule type" value="Genomic_DNA"/>
</dbReference>
<dbReference type="SUPFAM" id="SSF56436">
    <property type="entry name" value="C-type lectin-like"/>
    <property type="match status" value="1"/>
</dbReference>
<sequence length="473" mass="53058">MQRSPLISCHTRQFLFVCEAVRGSQTPDRYLRRALPSLAVCSLRQPPLSDARTSPTGSKSDIYRQILTVLTQHIKETRNEGLPADDDDVVFQMWLPVAAVALLCLAGPAYTAEHNSTAAEQPRWCSAEQTTCGLYEDDGPWMAMVQQWALTGSDHNGRQGRIMALPPAQGYYVTDRVDRPYLSPPPPPPPAPVKQANHPSHSSQQLPPGARPYDEWQHSPPLPPNTGKIVNRPPNPYKDKFKPSYPAPLQNQPIPVHSQALDRVDESKVTPQKQVSETDLYLLGAIEKLVYRADLFEKRLRKMEETVHSLIAGLDAKLGNKAEPCPKNFTRVGSGCYHVSSEVANWKGASYGCRRMKGNMLEIESDQERDQLTSALFTDKRYKGDVPNTRGPGHTKYMPRMCLLVKCVWLYKHIRALAVLMTGSFFYSLIRLLSRRIPNGKLTGRLAKISLGWAKSMQLSYSLFPMSTNKHKS</sequence>